<organism evidence="2">
    <name type="scientific">Physcomitrium patens</name>
    <name type="common">Spreading-leaved earth moss</name>
    <name type="synonym">Physcomitrella patens</name>
    <dbReference type="NCBI Taxonomy" id="3218"/>
    <lineage>
        <taxon>Eukaryota</taxon>
        <taxon>Viridiplantae</taxon>
        <taxon>Streptophyta</taxon>
        <taxon>Embryophyta</taxon>
        <taxon>Bryophyta</taxon>
        <taxon>Bryophytina</taxon>
        <taxon>Bryopsida</taxon>
        <taxon>Funariidae</taxon>
        <taxon>Funariales</taxon>
        <taxon>Funariaceae</taxon>
        <taxon>Physcomitrium</taxon>
    </lineage>
</organism>
<dbReference type="Proteomes" id="UP000006727">
    <property type="component" value="Chromosome 10"/>
</dbReference>
<reference evidence="2 4" key="2">
    <citation type="journal article" date="2018" name="Plant J.">
        <title>The Physcomitrella patens chromosome-scale assembly reveals moss genome structure and evolution.</title>
        <authorList>
            <person name="Lang D."/>
            <person name="Ullrich K.K."/>
            <person name="Murat F."/>
            <person name="Fuchs J."/>
            <person name="Jenkins J."/>
            <person name="Haas F.B."/>
            <person name="Piednoel M."/>
            <person name="Gundlach H."/>
            <person name="Van Bel M."/>
            <person name="Meyberg R."/>
            <person name="Vives C."/>
            <person name="Morata J."/>
            <person name="Symeonidi A."/>
            <person name="Hiss M."/>
            <person name="Muchero W."/>
            <person name="Kamisugi Y."/>
            <person name="Saleh O."/>
            <person name="Blanc G."/>
            <person name="Decker E.L."/>
            <person name="van Gessel N."/>
            <person name="Grimwood J."/>
            <person name="Hayes R.D."/>
            <person name="Graham S.W."/>
            <person name="Gunter L.E."/>
            <person name="McDaniel S.F."/>
            <person name="Hoernstein S.N.W."/>
            <person name="Larsson A."/>
            <person name="Li F.W."/>
            <person name="Perroud P.F."/>
            <person name="Phillips J."/>
            <person name="Ranjan P."/>
            <person name="Rokshar D.S."/>
            <person name="Rothfels C.J."/>
            <person name="Schneider L."/>
            <person name="Shu S."/>
            <person name="Stevenson D.W."/>
            <person name="Thummler F."/>
            <person name="Tillich M."/>
            <person name="Villarreal Aguilar J.C."/>
            <person name="Widiez T."/>
            <person name="Wong G.K."/>
            <person name="Wymore A."/>
            <person name="Zhang Y."/>
            <person name="Zimmer A.D."/>
            <person name="Quatrano R.S."/>
            <person name="Mayer K.F.X."/>
            <person name="Goodstein D."/>
            <person name="Casacuberta J.M."/>
            <person name="Vandepoele K."/>
            <person name="Reski R."/>
            <person name="Cuming A.C."/>
            <person name="Tuskan G.A."/>
            <person name="Maumus F."/>
            <person name="Salse J."/>
            <person name="Schmutz J."/>
            <person name="Rensing S.A."/>
        </authorList>
    </citation>
    <scope>NUCLEOTIDE SEQUENCE [LARGE SCALE GENOMIC DNA]</scope>
    <source>
        <strain evidence="3 4">cv. Gransden 2004</strain>
    </source>
</reference>
<dbReference type="EnsemblPlants" id="Pp3c10_8050V3.1">
    <property type="protein sequence ID" value="PAC:32899928.CDS.1"/>
    <property type="gene ID" value="Pp3c10_8050"/>
</dbReference>
<keyword evidence="4" id="KW-1185">Reference proteome</keyword>
<dbReference type="AlphaFoldDB" id="A9S9C4"/>
<sequence>MAETEGTVRQRGNDDVDRPRLRSEDIAASSSSNSCQSDPSHRLSFRRPDGNSVETGPSDLKSLERVLRKESIVDVIEVAPLTVPSTPVRDNIDIASHDVKGNLELASERLSKLSPTD</sequence>
<name>A9S9C4_PHYPA</name>
<dbReference type="Gramene" id="Pp3c10_8050V3.2">
    <property type="protein sequence ID" value="PAC:32899929.CDS.1"/>
    <property type="gene ID" value="Pp3c10_8050"/>
</dbReference>
<feature type="region of interest" description="Disordered" evidence="1">
    <location>
        <begin position="1"/>
        <end position="58"/>
    </location>
</feature>
<dbReference type="HOGENOM" id="CLU_2088875_0_0_1"/>
<feature type="compositionally biased region" description="Low complexity" evidence="1">
    <location>
        <begin position="29"/>
        <end position="38"/>
    </location>
</feature>
<accession>A9S9C4</accession>
<evidence type="ECO:0000313" key="3">
    <source>
        <dbReference type="EnsemblPlants" id="PAC:32899928.CDS.1"/>
    </source>
</evidence>
<reference evidence="2 4" key="1">
    <citation type="journal article" date="2008" name="Science">
        <title>The Physcomitrella genome reveals evolutionary insights into the conquest of land by plants.</title>
        <authorList>
            <person name="Rensing S."/>
            <person name="Lang D."/>
            <person name="Zimmer A."/>
            <person name="Terry A."/>
            <person name="Salamov A."/>
            <person name="Shapiro H."/>
            <person name="Nishiyama T."/>
            <person name="Perroud P.-F."/>
            <person name="Lindquist E."/>
            <person name="Kamisugi Y."/>
            <person name="Tanahashi T."/>
            <person name="Sakakibara K."/>
            <person name="Fujita T."/>
            <person name="Oishi K."/>
            <person name="Shin-I T."/>
            <person name="Kuroki Y."/>
            <person name="Toyoda A."/>
            <person name="Suzuki Y."/>
            <person name="Hashimoto A."/>
            <person name="Yamaguchi K."/>
            <person name="Sugano A."/>
            <person name="Kohara Y."/>
            <person name="Fujiyama A."/>
            <person name="Anterola A."/>
            <person name="Aoki S."/>
            <person name="Ashton N."/>
            <person name="Barbazuk W.B."/>
            <person name="Barker E."/>
            <person name="Bennetzen J."/>
            <person name="Bezanilla M."/>
            <person name="Blankenship R."/>
            <person name="Cho S.H."/>
            <person name="Dutcher S."/>
            <person name="Estelle M."/>
            <person name="Fawcett J.A."/>
            <person name="Gundlach H."/>
            <person name="Hanada K."/>
            <person name="Heyl A."/>
            <person name="Hicks K.A."/>
            <person name="Hugh J."/>
            <person name="Lohr M."/>
            <person name="Mayer K."/>
            <person name="Melkozernov A."/>
            <person name="Murata T."/>
            <person name="Nelson D."/>
            <person name="Pils B."/>
            <person name="Prigge M."/>
            <person name="Reiss B."/>
            <person name="Renner T."/>
            <person name="Rombauts S."/>
            <person name="Rushton P."/>
            <person name="Sanderfoot A."/>
            <person name="Schween G."/>
            <person name="Shiu S.-H."/>
            <person name="Stueber K."/>
            <person name="Theodoulou F.L."/>
            <person name="Tu H."/>
            <person name="Van de Peer Y."/>
            <person name="Verrier P.J."/>
            <person name="Waters E."/>
            <person name="Wood A."/>
            <person name="Yang L."/>
            <person name="Cove D."/>
            <person name="Cuming A."/>
            <person name="Hasebe M."/>
            <person name="Lucas S."/>
            <person name="Mishler D.B."/>
            <person name="Reski R."/>
            <person name="Grigoriev I."/>
            <person name="Quatrano R.S."/>
            <person name="Boore J.L."/>
        </authorList>
    </citation>
    <scope>NUCLEOTIDE SEQUENCE [LARGE SCALE GENOMIC DNA]</scope>
    <source>
        <strain evidence="3 4">cv. Gransden 2004</strain>
    </source>
</reference>
<protein>
    <submittedName>
        <fullName evidence="2 3">Uncharacterized protein</fullName>
    </submittedName>
</protein>
<dbReference type="EMBL" id="ABEU02000010">
    <property type="protein sequence ID" value="PNR46471.1"/>
    <property type="molecule type" value="Genomic_DNA"/>
</dbReference>
<feature type="compositionally biased region" description="Basic and acidic residues" evidence="1">
    <location>
        <begin position="1"/>
        <end position="25"/>
    </location>
</feature>
<proteinExistence type="predicted"/>
<gene>
    <name evidence="2" type="ORF">PHYPA_013590</name>
</gene>
<reference evidence="3" key="3">
    <citation type="submission" date="2020-12" db="UniProtKB">
        <authorList>
            <consortium name="EnsemblPlants"/>
        </authorList>
    </citation>
    <scope>IDENTIFICATION</scope>
</reference>
<evidence type="ECO:0000313" key="4">
    <source>
        <dbReference type="Proteomes" id="UP000006727"/>
    </source>
</evidence>
<dbReference type="InParanoid" id="A9S9C4"/>
<dbReference type="Gramene" id="Pp3c10_8050V3.1">
    <property type="protein sequence ID" value="PAC:32899928.CDS.1"/>
    <property type="gene ID" value="Pp3c10_8050"/>
</dbReference>
<evidence type="ECO:0000313" key="2">
    <source>
        <dbReference type="EMBL" id="PNR46471.1"/>
    </source>
</evidence>
<dbReference type="PaxDb" id="3218-PP1S58_103V6.1"/>
<dbReference type="EnsemblPlants" id="Pp3c10_8050V3.2">
    <property type="protein sequence ID" value="PAC:32899929.CDS.1"/>
    <property type="gene ID" value="Pp3c10_8050"/>
</dbReference>
<evidence type="ECO:0000256" key="1">
    <source>
        <dbReference type="SAM" id="MobiDB-lite"/>
    </source>
</evidence>